<dbReference type="AlphaFoldDB" id="A0A662YQP0"/>
<dbReference type="Proteomes" id="UP000289886">
    <property type="component" value="Unassembled WGS sequence"/>
</dbReference>
<evidence type="ECO:0000313" key="2">
    <source>
        <dbReference type="Proteomes" id="UP000289886"/>
    </source>
</evidence>
<keyword evidence="2" id="KW-1185">Reference proteome</keyword>
<organism evidence="1 2">
    <name type="scientific">Acipenser ruthenus</name>
    <name type="common">Sterlet sturgeon</name>
    <dbReference type="NCBI Taxonomy" id="7906"/>
    <lineage>
        <taxon>Eukaryota</taxon>
        <taxon>Metazoa</taxon>
        <taxon>Chordata</taxon>
        <taxon>Craniata</taxon>
        <taxon>Vertebrata</taxon>
        <taxon>Euteleostomi</taxon>
        <taxon>Actinopterygii</taxon>
        <taxon>Chondrostei</taxon>
        <taxon>Acipenseriformes</taxon>
        <taxon>Acipenseridae</taxon>
        <taxon>Acipenser</taxon>
    </lineage>
</organism>
<reference evidence="1 2" key="1">
    <citation type="submission" date="2019-01" db="EMBL/GenBank/DDBJ databases">
        <title>Draft Genome and Complete Hox-Cluster Characterization of the Sterlet Sturgeon (Acipenser ruthenus).</title>
        <authorList>
            <person name="Wei Q."/>
        </authorList>
    </citation>
    <scope>NUCLEOTIDE SEQUENCE [LARGE SCALE GENOMIC DNA]</scope>
    <source>
        <strain evidence="1">WHYD16114868_AA</strain>
        <tissue evidence="1">Blood</tissue>
    </source>
</reference>
<accession>A0A662YQP0</accession>
<evidence type="ECO:0000313" key="1">
    <source>
        <dbReference type="EMBL" id="RXM98406.1"/>
    </source>
</evidence>
<protein>
    <submittedName>
        <fullName evidence="1">Uncharacterized protein</fullName>
    </submittedName>
</protein>
<gene>
    <name evidence="1" type="ORF">EOD39_13164</name>
</gene>
<dbReference type="EMBL" id="SCEB01000696">
    <property type="protein sequence ID" value="RXM98406.1"/>
    <property type="molecule type" value="Genomic_DNA"/>
</dbReference>
<comment type="caution">
    <text evidence="1">The sequence shown here is derived from an EMBL/GenBank/DDBJ whole genome shotgun (WGS) entry which is preliminary data.</text>
</comment>
<sequence>MEAITSHSSCEEVREALLKSGFSETTADLFYEIHMTLKQCTKLIADELRKPNVQQNRTLLKHLQKISYKDRRQDIAQAEEGAVQDILKKYPLLSDMEYAPTVQLSGDSNNPPRLLVIHHQDPARPLSGFVITDRIYICKENTLLGILYDLLGCYYAWNLSFPVQYQVLGFLQSYLLKDGRKPFFKSSAYIKFQKTFESVCDESSEEYVLTKVG</sequence>
<name>A0A662YQP0_ACIRT</name>
<proteinExistence type="predicted"/>